<comment type="caution">
    <text evidence="7">The sequence shown here is derived from an EMBL/GenBank/DDBJ whole genome shotgun (WGS) entry which is preliminary data.</text>
</comment>
<keyword evidence="5" id="KW-0411">Iron-sulfur</keyword>
<dbReference type="PROSITE" id="PS51918">
    <property type="entry name" value="RADICAL_SAM"/>
    <property type="match status" value="1"/>
</dbReference>
<dbReference type="InterPro" id="IPR025274">
    <property type="entry name" value="DUF4070"/>
</dbReference>
<sequence length="266" mass="30576">CPFNCEFCDIIVLNGHKPRTKDKEQVLVELDALYRLGWRAGVFIVDDNFIGNRRKLKLEILPAIIGWMKTRKYPFALSSEASINLADDEELMQLMVDAGFNTVFVGIETPNEESLVECNKSQNQNRDLVASVKKIQNHGFEVQGGFIVGFDSDPLSIFKSQISFIQNSGIVTAMVGLLNAPAGTRLYKRLKAENRLLKSFTGDNTDCSLNFIPKMNSETLMNGYKHVLDTIYSPKDFYERVRTFLKEYRPRRKRRDKIQFYHIRAF</sequence>
<gene>
    <name evidence="7" type="ORF">S06H3_40499</name>
</gene>
<keyword evidence="2" id="KW-0949">S-adenosyl-L-methionine</keyword>
<evidence type="ECO:0000256" key="4">
    <source>
        <dbReference type="ARBA" id="ARBA00023004"/>
    </source>
</evidence>
<dbReference type="Pfam" id="PF04055">
    <property type="entry name" value="Radical_SAM"/>
    <property type="match status" value="1"/>
</dbReference>
<keyword evidence="3" id="KW-0479">Metal-binding</keyword>
<feature type="non-terminal residue" evidence="7">
    <location>
        <position position="1"/>
    </location>
</feature>
<dbReference type="InterPro" id="IPR051198">
    <property type="entry name" value="BchE-like"/>
</dbReference>
<dbReference type="Gene3D" id="3.20.20.70">
    <property type="entry name" value="Aldolase class I"/>
    <property type="match status" value="1"/>
</dbReference>
<dbReference type="EMBL" id="BARV01024866">
    <property type="protein sequence ID" value="GAI38003.1"/>
    <property type="molecule type" value="Genomic_DNA"/>
</dbReference>
<dbReference type="InterPro" id="IPR058240">
    <property type="entry name" value="rSAM_sf"/>
</dbReference>
<evidence type="ECO:0000313" key="7">
    <source>
        <dbReference type="EMBL" id="GAI38003.1"/>
    </source>
</evidence>
<keyword evidence="4" id="KW-0408">Iron</keyword>
<reference evidence="7" key="1">
    <citation type="journal article" date="2014" name="Front. Microbiol.">
        <title>High frequency of phylogenetically diverse reductive dehalogenase-homologous genes in deep subseafloor sedimentary metagenomes.</title>
        <authorList>
            <person name="Kawai M."/>
            <person name="Futagami T."/>
            <person name="Toyoda A."/>
            <person name="Takaki Y."/>
            <person name="Nishi S."/>
            <person name="Hori S."/>
            <person name="Arai W."/>
            <person name="Tsubouchi T."/>
            <person name="Morono Y."/>
            <person name="Uchiyama I."/>
            <person name="Ito T."/>
            <person name="Fujiyama A."/>
            <person name="Inagaki F."/>
            <person name="Takami H."/>
        </authorList>
    </citation>
    <scope>NUCLEOTIDE SEQUENCE</scope>
    <source>
        <strain evidence="7">Expedition CK06-06</strain>
    </source>
</reference>
<dbReference type="AlphaFoldDB" id="X1N364"/>
<dbReference type="SMART" id="SM00729">
    <property type="entry name" value="Elp3"/>
    <property type="match status" value="1"/>
</dbReference>
<dbReference type="SUPFAM" id="SSF102114">
    <property type="entry name" value="Radical SAM enzymes"/>
    <property type="match status" value="1"/>
</dbReference>
<dbReference type="GO" id="GO:0005829">
    <property type="term" value="C:cytosol"/>
    <property type="evidence" value="ECO:0007669"/>
    <property type="project" value="TreeGrafter"/>
</dbReference>
<organism evidence="7">
    <name type="scientific">marine sediment metagenome</name>
    <dbReference type="NCBI Taxonomy" id="412755"/>
    <lineage>
        <taxon>unclassified sequences</taxon>
        <taxon>metagenomes</taxon>
        <taxon>ecological metagenomes</taxon>
    </lineage>
</organism>
<protein>
    <recommendedName>
        <fullName evidence="6">Radical SAM core domain-containing protein</fullName>
    </recommendedName>
</protein>
<dbReference type="InterPro" id="IPR006638">
    <property type="entry name" value="Elp3/MiaA/NifB-like_rSAM"/>
</dbReference>
<dbReference type="SFLD" id="SFLDG01123">
    <property type="entry name" value="methyltransferase_(Class_B)"/>
    <property type="match status" value="1"/>
</dbReference>
<feature type="non-terminal residue" evidence="7">
    <location>
        <position position="266"/>
    </location>
</feature>
<dbReference type="SFLD" id="SFLDG01082">
    <property type="entry name" value="B12-binding_domain_containing"/>
    <property type="match status" value="1"/>
</dbReference>
<evidence type="ECO:0000256" key="3">
    <source>
        <dbReference type="ARBA" id="ARBA00022723"/>
    </source>
</evidence>
<dbReference type="Pfam" id="PF13282">
    <property type="entry name" value="DUF4070"/>
    <property type="match status" value="1"/>
</dbReference>
<dbReference type="PANTHER" id="PTHR43409:SF3">
    <property type="entry name" value="HYPOTHETICAL METHYLTRANSFERASE"/>
    <property type="match status" value="1"/>
</dbReference>
<proteinExistence type="predicted"/>
<evidence type="ECO:0000259" key="6">
    <source>
        <dbReference type="PROSITE" id="PS51918"/>
    </source>
</evidence>
<name>X1N364_9ZZZZ</name>
<evidence type="ECO:0000256" key="2">
    <source>
        <dbReference type="ARBA" id="ARBA00022691"/>
    </source>
</evidence>
<evidence type="ECO:0000256" key="1">
    <source>
        <dbReference type="ARBA" id="ARBA00001966"/>
    </source>
</evidence>
<dbReference type="GO" id="GO:0051539">
    <property type="term" value="F:4 iron, 4 sulfur cluster binding"/>
    <property type="evidence" value="ECO:0007669"/>
    <property type="project" value="UniProtKB-KW"/>
</dbReference>
<dbReference type="PANTHER" id="PTHR43409">
    <property type="entry name" value="ANAEROBIC MAGNESIUM-PROTOPORPHYRIN IX MONOMETHYL ESTER CYCLASE-RELATED"/>
    <property type="match status" value="1"/>
</dbReference>
<dbReference type="InterPro" id="IPR007197">
    <property type="entry name" value="rSAM"/>
</dbReference>
<dbReference type="InterPro" id="IPR034466">
    <property type="entry name" value="Methyltransferase_Class_B"/>
</dbReference>
<feature type="domain" description="Radical SAM core" evidence="6">
    <location>
        <begin position="1"/>
        <end position="218"/>
    </location>
</feature>
<evidence type="ECO:0000256" key="5">
    <source>
        <dbReference type="ARBA" id="ARBA00023014"/>
    </source>
</evidence>
<dbReference type="SFLD" id="SFLDS00029">
    <property type="entry name" value="Radical_SAM"/>
    <property type="match status" value="1"/>
</dbReference>
<comment type="cofactor">
    <cofactor evidence="1">
        <name>[4Fe-4S] cluster</name>
        <dbReference type="ChEBI" id="CHEBI:49883"/>
    </cofactor>
</comment>
<dbReference type="GO" id="GO:0003824">
    <property type="term" value="F:catalytic activity"/>
    <property type="evidence" value="ECO:0007669"/>
    <property type="project" value="InterPro"/>
</dbReference>
<dbReference type="InterPro" id="IPR013785">
    <property type="entry name" value="Aldolase_TIM"/>
</dbReference>
<dbReference type="GO" id="GO:0046872">
    <property type="term" value="F:metal ion binding"/>
    <property type="evidence" value="ECO:0007669"/>
    <property type="project" value="UniProtKB-KW"/>
</dbReference>
<accession>X1N364</accession>